<accession>A0A0C9T4T7</accession>
<organism evidence="2 3">
    <name type="scientific">Paxillus involutus ATCC 200175</name>
    <dbReference type="NCBI Taxonomy" id="664439"/>
    <lineage>
        <taxon>Eukaryota</taxon>
        <taxon>Fungi</taxon>
        <taxon>Dikarya</taxon>
        <taxon>Basidiomycota</taxon>
        <taxon>Agaricomycotina</taxon>
        <taxon>Agaricomycetes</taxon>
        <taxon>Agaricomycetidae</taxon>
        <taxon>Boletales</taxon>
        <taxon>Paxilineae</taxon>
        <taxon>Paxillaceae</taxon>
        <taxon>Paxillus</taxon>
    </lineage>
</organism>
<proteinExistence type="predicted"/>
<keyword evidence="3" id="KW-1185">Reference proteome</keyword>
<reference evidence="2 3" key="1">
    <citation type="submission" date="2014-06" db="EMBL/GenBank/DDBJ databases">
        <authorList>
            <consortium name="DOE Joint Genome Institute"/>
            <person name="Kuo A."/>
            <person name="Kohler A."/>
            <person name="Nagy L.G."/>
            <person name="Floudas D."/>
            <person name="Copeland A."/>
            <person name="Barry K.W."/>
            <person name="Cichocki N."/>
            <person name="Veneault-Fourrey C."/>
            <person name="LaButti K."/>
            <person name="Lindquist E.A."/>
            <person name="Lipzen A."/>
            <person name="Lundell T."/>
            <person name="Morin E."/>
            <person name="Murat C."/>
            <person name="Sun H."/>
            <person name="Tunlid A."/>
            <person name="Henrissat B."/>
            <person name="Grigoriev I.V."/>
            <person name="Hibbett D.S."/>
            <person name="Martin F."/>
            <person name="Nordberg H.P."/>
            <person name="Cantor M.N."/>
            <person name="Hua S.X."/>
        </authorList>
    </citation>
    <scope>NUCLEOTIDE SEQUENCE [LARGE SCALE GENOMIC DNA]</scope>
    <source>
        <strain evidence="2 3">ATCC 200175</strain>
    </source>
</reference>
<feature type="region of interest" description="Disordered" evidence="1">
    <location>
        <begin position="62"/>
        <end position="104"/>
    </location>
</feature>
<dbReference type="EMBL" id="KN820349">
    <property type="protein sequence ID" value="KIJ06398.1"/>
    <property type="molecule type" value="Genomic_DNA"/>
</dbReference>
<gene>
    <name evidence="2" type="ORF">PAXINDRAFT_20416</name>
</gene>
<dbReference type="OrthoDB" id="2705854at2759"/>
<dbReference type="AlphaFoldDB" id="A0A0C9T4T7"/>
<protein>
    <submittedName>
        <fullName evidence="2">Uncharacterized protein</fullName>
    </submittedName>
</protein>
<reference evidence="3" key="2">
    <citation type="submission" date="2015-01" db="EMBL/GenBank/DDBJ databases">
        <title>Evolutionary Origins and Diversification of the Mycorrhizal Mutualists.</title>
        <authorList>
            <consortium name="DOE Joint Genome Institute"/>
            <consortium name="Mycorrhizal Genomics Consortium"/>
            <person name="Kohler A."/>
            <person name="Kuo A."/>
            <person name="Nagy L.G."/>
            <person name="Floudas D."/>
            <person name="Copeland A."/>
            <person name="Barry K.W."/>
            <person name="Cichocki N."/>
            <person name="Veneault-Fourrey C."/>
            <person name="LaButti K."/>
            <person name="Lindquist E.A."/>
            <person name="Lipzen A."/>
            <person name="Lundell T."/>
            <person name="Morin E."/>
            <person name="Murat C."/>
            <person name="Riley R."/>
            <person name="Ohm R."/>
            <person name="Sun H."/>
            <person name="Tunlid A."/>
            <person name="Henrissat B."/>
            <person name="Grigoriev I.V."/>
            <person name="Hibbett D.S."/>
            <person name="Martin F."/>
        </authorList>
    </citation>
    <scope>NUCLEOTIDE SEQUENCE [LARGE SCALE GENOMIC DNA]</scope>
    <source>
        <strain evidence="3">ATCC 200175</strain>
    </source>
</reference>
<feature type="compositionally biased region" description="Basic and acidic residues" evidence="1">
    <location>
        <begin position="84"/>
        <end position="96"/>
    </location>
</feature>
<sequence length="104" mass="11650">MAEIPTLRMDGQNWPTWCANLEEALNELGISASISQTMPNPYNKQVNALAKCTIASTIPDALLNTPDGQQSGHWHLEPKRKRRRDDDASGHVERTVESLQVKQQ</sequence>
<dbReference type="HOGENOM" id="CLU_2250906_0_0_1"/>
<name>A0A0C9T4T7_PAXIN</name>
<dbReference type="Proteomes" id="UP000053647">
    <property type="component" value="Unassembled WGS sequence"/>
</dbReference>
<evidence type="ECO:0000313" key="2">
    <source>
        <dbReference type="EMBL" id="KIJ06398.1"/>
    </source>
</evidence>
<evidence type="ECO:0000256" key="1">
    <source>
        <dbReference type="SAM" id="MobiDB-lite"/>
    </source>
</evidence>
<evidence type="ECO:0000313" key="3">
    <source>
        <dbReference type="Proteomes" id="UP000053647"/>
    </source>
</evidence>